<dbReference type="InterPro" id="IPR018062">
    <property type="entry name" value="HTH_AraC-typ_CS"/>
</dbReference>
<proteinExistence type="predicted"/>
<dbReference type="Pfam" id="PF06719">
    <property type="entry name" value="AraC_N"/>
    <property type="match status" value="1"/>
</dbReference>
<evidence type="ECO:0000259" key="4">
    <source>
        <dbReference type="PROSITE" id="PS01124"/>
    </source>
</evidence>
<dbReference type="SMART" id="SM00342">
    <property type="entry name" value="HTH_ARAC"/>
    <property type="match status" value="1"/>
</dbReference>
<dbReference type="Gene3D" id="1.10.10.60">
    <property type="entry name" value="Homeodomain-like"/>
    <property type="match status" value="1"/>
</dbReference>
<reference evidence="5" key="1">
    <citation type="submission" date="2022-06" db="EMBL/GenBank/DDBJ databases">
        <title>Idiomarina rhizosphaerae M1R2S28.</title>
        <authorList>
            <person name="Sun J.-Q."/>
            <person name="Li L.-F."/>
        </authorList>
    </citation>
    <scope>NUCLEOTIDE SEQUENCE</scope>
    <source>
        <strain evidence="5">M1R2S28</strain>
    </source>
</reference>
<accession>A0A9X2FSI9</accession>
<keyword evidence="2" id="KW-0238">DNA-binding</keyword>
<evidence type="ECO:0000256" key="3">
    <source>
        <dbReference type="ARBA" id="ARBA00023163"/>
    </source>
</evidence>
<sequence>MSDQYLARRMADLTQRLLPLLTKEDLTQTAIADISLMHLSNPSQARPIIYRPAVCFMLQGAKELLVGNTKVTYEQMNYLLIPVMLPVSGRVSQASPDKPYIGLSFNFDTAELRELILLLGDRIPATVKSQSSLCVGKVDSEMLQLLERATELLEKPDDAEVLFPLIRRELMYRLLLGELGGLLRDFNLIDTQASRIAQAIDIIKRRLHEPLRVKDLAGAVHLSESAFYQAFKSVTAMSPIQFQKKLRLDEARRIMLFEGSDVSTACYQVGYESPSQFSREYSRLFGQSPKADINEFRVTSESSYAQLAG</sequence>
<feature type="domain" description="HTH araC/xylS-type" evidence="4">
    <location>
        <begin position="197"/>
        <end position="295"/>
    </location>
</feature>
<gene>
    <name evidence="5" type="ORF">NJR55_01670</name>
</gene>
<protein>
    <submittedName>
        <fullName evidence="5">AraC family transcriptional regulator</fullName>
    </submittedName>
</protein>
<dbReference type="RefSeq" id="WP_253617280.1">
    <property type="nucleotide sequence ID" value="NZ_JAMZDE010000001.1"/>
</dbReference>
<dbReference type="PROSITE" id="PS00041">
    <property type="entry name" value="HTH_ARAC_FAMILY_1"/>
    <property type="match status" value="1"/>
</dbReference>
<dbReference type="InterPro" id="IPR009057">
    <property type="entry name" value="Homeodomain-like_sf"/>
</dbReference>
<comment type="caution">
    <text evidence="5">The sequence shown here is derived from an EMBL/GenBank/DDBJ whole genome shotgun (WGS) entry which is preliminary data.</text>
</comment>
<dbReference type="Proteomes" id="UP001139474">
    <property type="component" value="Unassembled WGS sequence"/>
</dbReference>
<keyword evidence="3" id="KW-0804">Transcription</keyword>
<dbReference type="InterPro" id="IPR018060">
    <property type="entry name" value="HTH_AraC"/>
</dbReference>
<keyword evidence="1" id="KW-0805">Transcription regulation</keyword>
<dbReference type="GO" id="GO:0003700">
    <property type="term" value="F:DNA-binding transcription factor activity"/>
    <property type="evidence" value="ECO:0007669"/>
    <property type="project" value="InterPro"/>
</dbReference>
<dbReference type="EMBL" id="JAMZDE010000001">
    <property type="protein sequence ID" value="MCP1338291.1"/>
    <property type="molecule type" value="Genomic_DNA"/>
</dbReference>
<evidence type="ECO:0000256" key="1">
    <source>
        <dbReference type="ARBA" id="ARBA00023015"/>
    </source>
</evidence>
<dbReference type="PANTHER" id="PTHR43436:SF1">
    <property type="entry name" value="TRANSCRIPTIONAL REGULATORY PROTEIN"/>
    <property type="match status" value="1"/>
</dbReference>
<keyword evidence="6" id="KW-1185">Reference proteome</keyword>
<dbReference type="Pfam" id="PF12833">
    <property type="entry name" value="HTH_18"/>
    <property type="match status" value="1"/>
</dbReference>
<dbReference type="SUPFAM" id="SSF46689">
    <property type="entry name" value="Homeodomain-like"/>
    <property type="match status" value="2"/>
</dbReference>
<evidence type="ECO:0000313" key="6">
    <source>
        <dbReference type="Proteomes" id="UP001139474"/>
    </source>
</evidence>
<dbReference type="InterPro" id="IPR009594">
    <property type="entry name" value="Tscrpt_reg_HTH_AraC_N"/>
</dbReference>
<organism evidence="5 6">
    <name type="scientific">Idiomarina rhizosphaerae</name>
    <dbReference type="NCBI Taxonomy" id="2961572"/>
    <lineage>
        <taxon>Bacteria</taxon>
        <taxon>Pseudomonadati</taxon>
        <taxon>Pseudomonadota</taxon>
        <taxon>Gammaproteobacteria</taxon>
        <taxon>Alteromonadales</taxon>
        <taxon>Idiomarinaceae</taxon>
        <taxon>Idiomarina</taxon>
    </lineage>
</organism>
<evidence type="ECO:0000256" key="2">
    <source>
        <dbReference type="ARBA" id="ARBA00023125"/>
    </source>
</evidence>
<dbReference type="PANTHER" id="PTHR43436">
    <property type="entry name" value="ARAC-FAMILY TRANSCRIPTIONAL REGULATOR"/>
    <property type="match status" value="1"/>
</dbReference>
<name>A0A9X2FSI9_9GAMM</name>
<evidence type="ECO:0000313" key="5">
    <source>
        <dbReference type="EMBL" id="MCP1338291.1"/>
    </source>
</evidence>
<dbReference type="AlphaFoldDB" id="A0A9X2FSI9"/>
<dbReference type="PROSITE" id="PS01124">
    <property type="entry name" value="HTH_ARAC_FAMILY_2"/>
    <property type="match status" value="1"/>
</dbReference>
<dbReference type="GO" id="GO:0043565">
    <property type="term" value="F:sequence-specific DNA binding"/>
    <property type="evidence" value="ECO:0007669"/>
    <property type="project" value="InterPro"/>
</dbReference>